<dbReference type="Pfam" id="PF03816">
    <property type="entry name" value="LytR_cpsA_psr"/>
    <property type="match status" value="1"/>
</dbReference>
<dbReference type="Proteomes" id="UP000600565">
    <property type="component" value="Unassembled WGS sequence"/>
</dbReference>
<keyword evidence="5" id="KW-1185">Reference proteome</keyword>
<comment type="similarity">
    <text evidence="1">Belongs to the LytR/CpsA/Psr (LCP) family.</text>
</comment>
<keyword evidence="2" id="KW-1133">Transmembrane helix</keyword>
<gene>
    <name evidence="4" type="ORF">H9632_07815</name>
</gene>
<dbReference type="PANTHER" id="PTHR33392">
    <property type="entry name" value="POLYISOPRENYL-TEICHOIC ACID--PEPTIDOGLYCAN TEICHOIC ACID TRANSFERASE TAGU"/>
    <property type="match status" value="1"/>
</dbReference>
<feature type="transmembrane region" description="Helical" evidence="2">
    <location>
        <begin position="50"/>
        <end position="72"/>
    </location>
</feature>
<protein>
    <submittedName>
        <fullName evidence="4">LCP family protein</fullName>
    </submittedName>
</protein>
<dbReference type="PANTHER" id="PTHR33392:SF6">
    <property type="entry name" value="POLYISOPRENYL-TEICHOIC ACID--PEPTIDOGLYCAN TEICHOIC ACID TRANSFERASE TAGU"/>
    <property type="match status" value="1"/>
</dbReference>
<dbReference type="Gene3D" id="3.40.630.190">
    <property type="entry name" value="LCP protein"/>
    <property type="match status" value="1"/>
</dbReference>
<organism evidence="4 5">
    <name type="scientific">Solibacillus merdavium</name>
    <dbReference type="NCBI Taxonomy" id="2762218"/>
    <lineage>
        <taxon>Bacteria</taxon>
        <taxon>Bacillati</taxon>
        <taxon>Bacillota</taxon>
        <taxon>Bacilli</taxon>
        <taxon>Bacillales</taxon>
        <taxon>Caryophanaceae</taxon>
        <taxon>Solibacillus</taxon>
    </lineage>
</organism>
<evidence type="ECO:0000313" key="5">
    <source>
        <dbReference type="Proteomes" id="UP000600565"/>
    </source>
</evidence>
<evidence type="ECO:0000256" key="2">
    <source>
        <dbReference type="SAM" id="Phobius"/>
    </source>
</evidence>
<keyword evidence="2" id="KW-0472">Membrane</keyword>
<evidence type="ECO:0000256" key="1">
    <source>
        <dbReference type="ARBA" id="ARBA00006068"/>
    </source>
</evidence>
<name>A0ABR8XM14_9BACL</name>
<proteinExistence type="inferred from homology"/>
<accession>A0ABR8XM14</accession>
<evidence type="ECO:0000259" key="3">
    <source>
        <dbReference type="Pfam" id="PF03816"/>
    </source>
</evidence>
<comment type="caution">
    <text evidence="4">The sequence shown here is derived from an EMBL/GenBank/DDBJ whole genome shotgun (WGS) entry which is preliminary data.</text>
</comment>
<dbReference type="EMBL" id="JACSPW010000006">
    <property type="protein sequence ID" value="MBD8032971.1"/>
    <property type="molecule type" value="Genomic_DNA"/>
</dbReference>
<feature type="domain" description="Cell envelope-related transcriptional attenuator" evidence="3">
    <location>
        <begin position="124"/>
        <end position="241"/>
    </location>
</feature>
<dbReference type="InterPro" id="IPR050922">
    <property type="entry name" value="LytR/CpsA/Psr_CW_biosynth"/>
</dbReference>
<keyword evidence="2" id="KW-0812">Transmembrane</keyword>
<dbReference type="RefSeq" id="WP_191703560.1">
    <property type="nucleotide sequence ID" value="NZ_JACSPW010000006.1"/>
</dbReference>
<evidence type="ECO:0000313" key="4">
    <source>
        <dbReference type="EMBL" id="MBD8032971.1"/>
    </source>
</evidence>
<reference evidence="4 5" key="1">
    <citation type="submission" date="2020-08" db="EMBL/GenBank/DDBJ databases">
        <title>A Genomic Blueprint of the Chicken Gut Microbiome.</title>
        <authorList>
            <person name="Gilroy R."/>
            <person name="Ravi A."/>
            <person name="Getino M."/>
            <person name="Pursley I."/>
            <person name="Horton D.L."/>
            <person name="Alikhan N.-F."/>
            <person name="Baker D."/>
            <person name="Gharbi K."/>
            <person name="Hall N."/>
            <person name="Watson M."/>
            <person name="Adriaenssens E.M."/>
            <person name="Foster-Nyarko E."/>
            <person name="Jarju S."/>
            <person name="Secka A."/>
            <person name="Antonio M."/>
            <person name="Oren A."/>
            <person name="Chaudhuri R."/>
            <person name="La Ragione R.M."/>
            <person name="Hildebrand F."/>
            <person name="Pallen M.J."/>
        </authorList>
    </citation>
    <scope>NUCLEOTIDE SEQUENCE [LARGE SCALE GENOMIC DNA]</scope>
    <source>
        <strain evidence="4 5">Sa1YVA6</strain>
    </source>
</reference>
<sequence>MEDKRLREKIHNSSHQHLTFTKEERNAVFEEIRKQDENSHTQKNVFSKKFVPITVSLLVVGLCMILFFPSMLSGDFIERSNSSNLSQESNKGVASESNALEAEFSTSLITVKSEVMDNRIYLNLLLTYSKDKKLIKVVSLPNDTYAPISENEDGTFYYDKLLFAYSFGDAENVKKTASKFFDIPIDYYAVLDLKTVSELIESMNGIEYEIQKDIRLRGVTQAAFDFEKGTHYFNGEQVLSLMMAATDGVYLDHENLINLINAVMNKAENEIPKAKLKELFSQIETNTPLDHLVDYPREINSIKSLPLNEGMFSDVIPLGKTVGKHIYRFEEDFLQAVKQELTTFN</sequence>
<dbReference type="InterPro" id="IPR004474">
    <property type="entry name" value="LytR_CpsA_psr"/>
</dbReference>
<dbReference type="Gene3D" id="3.30.420.590">
    <property type="match status" value="1"/>
</dbReference>